<evidence type="ECO:0000259" key="1">
    <source>
        <dbReference type="Pfam" id="PF06259"/>
    </source>
</evidence>
<reference evidence="2 3" key="1">
    <citation type="submission" date="2019-11" db="EMBL/GenBank/DDBJ databases">
        <title>Gordonia sp. nov., a novel actinobacterium isolated from mangrove soil in Hainan.</title>
        <authorList>
            <person name="Huang X."/>
            <person name="Xie Y."/>
            <person name="Chu X."/>
            <person name="Xiao K."/>
        </authorList>
    </citation>
    <scope>NUCLEOTIDE SEQUENCE [LARGE SCALE GENOMIC DNA]</scope>
    <source>
        <strain evidence="2 3">HNM0687</strain>
    </source>
</reference>
<dbReference type="EMBL" id="WMBR01000006">
    <property type="protein sequence ID" value="MXP23629.1"/>
    <property type="molecule type" value="Genomic_DNA"/>
</dbReference>
<evidence type="ECO:0000313" key="2">
    <source>
        <dbReference type="EMBL" id="MXP23629.1"/>
    </source>
</evidence>
<feature type="domain" description="DUF1023" evidence="1">
    <location>
        <begin position="149"/>
        <end position="325"/>
    </location>
</feature>
<name>A0A6L7GUH1_9ACTN</name>
<dbReference type="Proteomes" id="UP000475545">
    <property type="component" value="Unassembled WGS sequence"/>
</dbReference>
<dbReference type="InterPro" id="IPR010427">
    <property type="entry name" value="DUF1023"/>
</dbReference>
<keyword evidence="3" id="KW-1185">Reference proteome</keyword>
<protein>
    <recommendedName>
        <fullName evidence="1">DUF1023 domain-containing protein</fullName>
    </recommendedName>
</protein>
<evidence type="ECO:0000313" key="3">
    <source>
        <dbReference type="Proteomes" id="UP000475545"/>
    </source>
</evidence>
<dbReference type="Pfam" id="PF06259">
    <property type="entry name" value="Abhydrolase_8"/>
    <property type="match status" value="1"/>
</dbReference>
<proteinExistence type="predicted"/>
<gene>
    <name evidence="2" type="ORF">GIY30_20015</name>
</gene>
<dbReference type="AlphaFoldDB" id="A0A6L7GUH1"/>
<accession>A0A6L7GUH1</accession>
<organism evidence="2 3">
    <name type="scientific">Gordonia mangrovi</name>
    <dbReference type="NCBI Taxonomy" id="2665643"/>
    <lineage>
        <taxon>Bacteria</taxon>
        <taxon>Bacillati</taxon>
        <taxon>Actinomycetota</taxon>
        <taxon>Actinomycetes</taxon>
        <taxon>Mycobacteriales</taxon>
        <taxon>Gordoniaceae</taxon>
        <taxon>Gordonia</taxon>
    </lineage>
</organism>
<sequence length="421" mass="43434">MTDWWHEVRGSMTTATDQDRAQRVRSALDKVRPGASSPNLEQMTAAERARWWAGLTTGERTAVVQELPEIIGAGQGLPASVRDRANRIALDRDLDQMRAVVDLGDRSDDTQKTLRNAQSVRTGLAKAQQTAPGAVIQLYAYDPHAFGGDGKVVVAVGDLDTARNVAWLVPGVGADISRTAGDVQNAADLYKQAGGDRGDVATAIWIGYDAPSGADLGALTGSGAARDGGRMLADDIAGFVTARDQLGVGQGSGVDDRLNLGLIGHSYGSTTVGWAGDNERMSDDLDTVTLLGSPGAGGIATADEFGIGATNVYVGAASDDAVAHLGGATANTGISGLGIDPATTAFGAERFRAEGGDVAPILGNHSSYFQIGSESLENLGRIVAGRGGDITHENRRSTADVIAGQLSGGRRDPAVDSRKAG</sequence>
<comment type="caution">
    <text evidence="2">The sequence shown here is derived from an EMBL/GenBank/DDBJ whole genome shotgun (WGS) entry which is preliminary data.</text>
</comment>